<feature type="active site" description="Nucleophile" evidence="6">
    <location>
        <position position="145"/>
    </location>
</feature>
<feature type="active site" description="Charge relay system" evidence="6">
    <location>
        <position position="322"/>
    </location>
</feature>
<dbReference type="PROSITE" id="PS51318">
    <property type="entry name" value="TAT"/>
    <property type="match status" value="1"/>
</dbReference>
<dbReference type="RefSeq" id="WP_006929067.1">
    <property type="nucleotide sequence ID" value="NZ_CM001402.1"/>
</dbReference>
<feature type="chain" id="PRO_5009695443" evidence="7">
    <location>
        <begin position="25"/>
        <end position="352"/>
    </location>
</feature>
<dbReference type="HOGENOM" id="CLU_034346_3_1_0"/>
<keyword evidence="7" id="KW-0732">Signal</keyword>
<dbReference type="Pfam" id="PF17676">
    <property type="entry name" value="Peptidase_S66C"/>
    <property type="match status" value="1"/>
</dbReference>
<evidence type="ECO:0000256" key="3">
    <source>
        <dbReference type="ARBA" id="ARBA00022670"/>
    </source>
</evidence>
<evidence type="ECO:0000256" key="4">
    <source>
        <dbReference type="ARBA" id="ARBA00022801"/>
    </source>
</evidence>
<organism evidence="11 12">
    <name type="scientific">Caldithrix abyssi DSM 13497</name>
    <dbReference type="NCBI Taxonomy" id="880073"/>
    <lineage>
        <taxon>Bacteria</taxon>
        <taxon>Pseudomonadati</taxon>
        <taxon>Calditrichota</taxon>
        <taxon>Calditrichia</taxon>
        <taxon>Calditrichales</taxon>
        <taxon>Calditrichaceae</taxon>
        <taxon>Caldithrix</taxon>
    </lineage>
</organism>
<dbReference type="PIRSF" id="PIRSF028757">
    <property type="entry name" value="LD-carboxypeptidase"/>
    <property type="match status" value="1"/>
</dbReference>
<dbReference type="Gene3D" id="3.50.30.60">
    <property type="entry name" value="LD-carboxypeptidase A C-terminal domain-like"/>
    <property type="match status" value="1"/>
</dbReference>
<evidence type="ECO:0000256" key="1">
    <source>
        <dbReference type="ARBA" id="ARBA00010233"/>
    </source>
</evidence>
<dbReference type="eggNOG" id="COG1619">
    <property type="taxonomic scope" value="Bacteria"/>
</dbReference>
<reference evidence="11 12" key="1">
    <citation type="submission" date="2011-09" db="EMBL/GenBank/DDBJ databases">
        <title>The permanent draft genome of Caldithrix abyssi DSM 13497.</title>
        <authorList>
            <consortium name="US DOE Joint Genome Institute (JGI-PGF)"/>
            <person name="Lucas S."/>
            <person name="Han J."/>
            <person name="Lapidus A."/>
            <person name="Bruce D."/>
            <person name="Goodwin L."/>
            <person name="Pitluck S."/>
            <person name="Peters L."/>
            <person name="Kyrpides N."/>
            <person name="Mavromatis K."/>
            <person name="Ivanova N."/>
            <person name="Mikhailova N."/>
            <person name="Chertkov O."/>
            <person name="Detter J.C."/>
            <person name="Tapia R."/>
            <person name="Han C."/>
            <person name="Land M."/>
            <person name="Hauser L."/>
            <person name="Markowitz V."/>
            <person name="Cheng J.-F."/>
            <person name="Hugenholtz P."/>
            <person name="Woyke T."/>
            <person name="Wu D."/>
            <person name="Spring S."/>
            <person name="Brambilla E."/>
            <person name="Klenk H.-P."/>
            <person name="Eisen J.A."/>
        </authorList>
    </citation>
    <scope>NUCLEOTIDE SEQUENCE [LARGE SCALE GENOMIC DNA]</scope>
    <source>
        <strain evidence="11 12">DSM 13497</strain>
    </source>
</reference>
<dbReference type="AlphaFoldDB" id="H1XXA0"/>
<dbReference type="SUPFAM" id="SSF52317">
    <property type="entry name" value="Class I glutamine amidotransferase-like"/>
    <property type="match status" value="1"/>
</dbReference>
<dbReference type="GO" id="GO:0004180">
    <property type="term" value="F:carboxypeptidase activity"/>
    <property type="evidence" value="ECO:0007669"/>
    <property type="project" value="UniProtKB-KW"/>
</dbReference>
<keyword evidence="4" id="KW-0378">Hydrolase</keyword>
<dbReference type="Pfam" id="PF02016">
    <property type="entry name" value="Peptidase_S66"/>
    <property type="match status" value="1"/>
</dbReference>
<feature type="domain" description="LD-carboxypeptidase C-terminal" evidence="9">
    <location>
        <begin position="217"/>
        <end position="337"/>
    </location>
</feature>
<dbReference type="PaxDb" id="880073-Calab_2275"/>
<dbReference type="PANTHER" id="PTHR30237:SF2">
    <property type="entry name" value="MUREIN TETRAPEPTIDE CARBOXYPEPTIDASE"/>
    <property type="match status" value="1"/>
</dbReference>
<accession>H1XXA0</accession>
<evidence type="ECO:0000256" key="6">
    <source>
        <dbReference type="PIRSR" id="PIRSR028757-1"/>
    </source>
</evidence>
<evidence type="ECO:0000313" key="13">
    <source>
        <dbReference type="Proteomes" id="UP000183868"/>
    </source>
</evidence>
<keyword evidence="12" id="KW-1185">Reference proteome</keyword>
<dbReference type="Gene3D" id="3.40.50.10740">
    <property type="entry name" value="Class I glutamine amidotransferase-like"/>
    <property type="match status" value="1"/>
</dbReference>
<evidence type="ECO:0000313" key="11">
    <source>
        <dbReference type="EMBL" id="EHO41885.1"/>
    </source>
</evidence>
<dbReference type="Proteomes" id="UP000004671">
    <property type="component" value="Chromosome"/>
</dbReference>
<name>H1XXA0_CALAY</name>
<keyword evidence="3" id="KW-0645">Protease</keyword>
<evidence type="ECO:0000259" key="8">
    <source>
        <dbReference type="Pfam" id="PF02016"/>
    </source>
</evidence>
<dbReference type="PANTHER" id="PTHR30237">
    <property type="entry name" value="MURAMOYLTETRAPEPTIDE CARBOXYPEPTIDASE"/>
    <property type="match status" value="1"/>
</dbReference>
<keyword evidence="5" id="KW-0720">Serine protease</keyword>
<gene>
    <name evidence="10" type="ORF">Cabys_1068</name>
    <name evidence="11" type="ORF">Calab_2275</name>
</gene>
<evidence type="ECO:0000256" key="7">
    <source>
        <dbReference type="SAM" id="SignalP"/>
    </source>
</evidence>
<comment type="similarity">
    <text evidence="1">Belongs to the peptidase S66 family.</text>
</comment>
<protein>
    <submittedName>
        <fullName evidence="10">Muramoyltetrapeptide carboxypeptidase</fullName>
    </submittedName>
    <submittedName>
        <fullName evidence="11">Peptidase U61 LD-carboxypeptidase A</fullName>
    </submittedName>
</protein>
<dbReference type="STRING" id="880073.Cabys_1068"/>
<dbReference type="CDD" id="cd07025">
    <property type="entry name" value="Peptidase_S66"/>
    <property type="match status" value="1"/>
</dbReference>
<dbReference type="InterPro" id="IPR040449">
    <property type="entry name" value="Peptidase_S66_N"/>
</dbReference>
<dbReference type="InterPro" id="IPR027461">
    <property type="entry name" value="Carboxypeptidase_A_C_sf"/>
</dbReference>
<evidence type="ECO:0000259" key="9">
    <source>
        <dbReference type="Pfam" id="PF17676"/>
    </source>
</evidence>
<dbReference type="GO" id="GO:0008236">
    <property type="term" value="F:serine-type peptidase activity"/>
    <property type="evidence" value="ECO:0007669"/>
    <property type="project" value="UniProtKB-KW"/>
</dbReference>
<evidence type="ECO:0000313" key="12">
    <source>
        <dbReference type="Proteomes" id="UP000004671"/>
    </source>
</evidence>
<dbReference type="EMBL" id="CM001402">
    <property type="protein sequence ID" value="EHO41885.1"/>
    <property type="molecule type" value="Genomic_DNA"/>
</dbReference>
<dbReference type="SUPFAM" id="SSF141986">
    <property type="entry name" value="LD-carboxypeptidase A C-terminal domain-like"/>
    <property type="match status" value="1"/>
</dbReference>
<dbReference type="MEROPS" id="S66.001"/>
<evidence type="ECO:0000313" key="10">
    <source>
        <dbReference type="EMBL" id="APF17817.1"/>
    </source>
</evidence>
<dbReference type="FunCoup" id="H1XXA0">
    <property type="interactions" value="196"/>
</dbReference>
<dbReference type="Proteomes" id="UP000183868">
    <property type="component" value="Chromosome"/>
</dbReference>
<dbReference type="InParanoid" id="H1XXA0"/>
<proteinExistence type="inferred from homology"/>
<dbReference type="InterPro" id="IPR029062">
    <property type="entry name" value="Class_I_gatase-like"/>
</dbReference>
<reference evidence="10 13" key="2">
    <citation type="submission" date="2016-11" db="EMBL/GenBank/DDBJ databases">
        <title>Genomic analysis of Caldithrix abyssi and proposal of a novel bacterial phylum Caldithrichaeota.</title>
        <authorList>
            <person name="Kublanov I."/>
            <person name="Sigalova O."/>
            <person name="Gavrilov S."/>
            <person name="Lebedinsky A."/>
            <person name="Ivanova N."/>
            <person name="Daum C."/>
            <person name="Reddy T."/>
            <person name="Klenk H.P."/>
            <person name="Goker M."/>
            <person name="Reva O."/>
            <person name="Miroshnichenko M."/>
            <person name="Kyprides N."/>
            <person name="Woyke T."/>
            <person name="Gelfand M."/>
        </authorList>
    </citation>
    <scope>NUCLEOTIDE SEQUENCE [LARGE SCALE GENOMIC DNA]</scope>
    <source>
        <strain evidence="10 13">LF13</strain>
    </source>
</reference>
<dbReference type="KEGG" id="caby:Cabys_1068"/>
<dbReference type="InterPro" id="IPR003507">
    <property type="entry name" value="S66_fam"/>
</dbReference>
<dbReference type="GO" id="GO:0006508">
    <property type="term" value="P:proteolysis"/>
    <property type="evidence" value="ECO:0007669"/>
    <property type="project" value="UniProtKB-KW"/>
</dbReference>
<dbReference type="InterPro" id="IPR027478">
    <property type="entry name" value="LdcA_N"/>
</dbReference>
<dbReference type="InterPro" id="IPR006311">
    <property type="entry name" value="TAT_signal"/>
</dbReference>
<dbReference type="InterPro" id="IPR040921">
    <property type="entry name" value="Peptidase_S66C"/>
</dbReference>
<sequence precursor="true">MFSRRNFLKSAAFLLSALPFTAYARKESKSASAKILKPPALREGDTIGLITPASPLFEFHRTVIEATEKLKNLGYNVKLARNIDKKWGYLAGSIQERVDDLHQMFNDDEVKAIMAIRGGYGSAQLLPYLDYELIARNPKIIIGYSDITALLLGMHTATGLVTFHGPVAVSTFTDYTTRHMKRVFTTTAPPIQIEDAPYEANLQTSNRIWTYRGGVTEGRLIGGNLTLFQSLLGTPFAATTQDAILFFEEIGEEPYDLDRMLTHLKMAGIFDQCKGVIFDRMPSVKPADYKPGFNSSLSVEEVIDMIFKDFDFPVCVGFSLGHIKDKPTMPLGIKARLDADAGRLTLLEAAVV</sequence>
<dbReference type="EMBL" id="CP018099">
    <property type="protein sequence ID" value="APF17817.1"/>
    <property type="molecule type" value="Genomic_DNA"/>
</dbReference>
<feature type="domain" description="LD-carboxypeptidase N-terminal" evidence="8">
    <location>
        <begin position="47"/>
        <end position="165"/>
    </location>
</feature>
<dbReference type="OrthoDB" id="9807329at2"/>
<feature type="active site" description="Charge relay system" evidence="6">
    <location>
        <position position="248"/>
    </location>
</feature>
<evidence type="ECO:0000256" key="5">
    <source>
        <dbReference type="ARBA" id="ARBA00022825"/>
    </source>
</evidence>
<feature type="signal peptide" evidence="7">
    <location>
        <begin position="1"/>
        <end position="24"/>
    </location>
</feature>
<keyword evidence="2 11" id="KW-0121">Carboxypeptidase</keyword>
<evidence type="ECO:0000256" key="2">
    <source>
        <dbReference type="ARBA" id="ARBA00022645"/>
    </source>
</evidence>